<evidence type="ECO:0000256" key="1">
    <source>
        <dbReference type="ARBA" id="ARBA00000085"/>
    </source>
</evidence>
<dbReference type="Gene3D" id="3.30.565.10">
    <property type="entry name" value="Histidine kinase-like ATPase, C-terminal domain"/>
    <property type="match status" value="1"/>
</dbReference>
<dbReference type="InterPro" id="IPR015943">
    <property type="entry name" value="WD40/YVTN_repeat-like_dom_sf"/>
</dbReference>
<dbReference type="Pfam" id="PF07495">
    <property type="entry name" value="Y_Y_Y"/>
    <property type="match status" value="1"/>
</dbReference>
<dbReference type="InterPro" id="IPR013783">
    <property type="entry name" value="Ig-like_fold"/>
</dbReference>
<dbReference type="SUPFAM" id="SSF63829">
    <property type="entry name" value="Calcium-dependent phosphotriesterase"/>
    <property type="match status" value="3"/>
</dbReference>
<comment type="caution">
    <text evidence="14">The sequence shown here is derived from an EMBL/GenBank/DDBJ whole genome shotgun (WGS) entry which is preliminary data.</text>
</comment>
<evidence type="ECO:0000313" key="15">
    <source>
        <dbReference type="Proteomes" id="UP000010420"/>
    </source>
</evidence>
<dbReference type="CDD" id="cd00082">
    <property type="entry name" value="HisKA"/>
    <property type="match status" value="1"/>
</dbReference>
<proteinExistence type="predicted"/>
<reference evidence="14 15" key="1">
    <citation type="submission" date="2012-05" db="EMBL/GenBank/DDBJ databases">
        <authorList>
            <person name="Weinstock G."/>
            <person name="Sodergren E."/>
            <person name="Lobos E.A."/>
            <person name="Fulton L."/>
            <person name="Fulton R."/>
            <person name="Courtney L."/>
            <person name="Fronick C."/>
            <person name="O'Laughlin M."/>
            <person name="Godfrey J."/>
            <person name="Wilson R.M."/>
            <person name="Miner T."/>
            <person name="Farmer C."/>
            <person name="Delehaunty K."/>
            <person name="Cordes M."/>
            <person name="Minx P."/>
            <person name="Tomlinson C."/>
            <person name="Chen J."/>
            <person name="Wollam A."/>
            <person name="Pepin K.H."/>
            <person name="Bhonagiri V."/>
            <person name="Zhang X."/>
            <person name="Suruliraj S."/>
            <person name="Warren W."/>
            <person name="Mitreva M."/>
            <person name="Mardis E.R."/>
            <person name="Wilson R.K."/>
        </authorList>
    </citation>
    <scope>NUCLEOTIDE SEQUENCE [LARGE SCALE GENOMIC DNA]</scope>
    <source>
        <strain evidence="14 15">DSM 1785</strain>
    </source>
</reference>
<keyword evidence="12" id="KW-0812">Transmembrane</keyword>
<evidence type="ECO:0000256" key="2">
    <source>
        <dbReference type="ARBA" id="ARBA00004236"/>
    </source>
</evidence>
<dbReference type="PANTHER" id="PTHR43547:SF2">
    <property type="entry name" value="HYBRID SIGNAL TRANSDUCTION HISTIDINE KINASE C"/>
    <property type="match status" value="1"/>
</dbReference>
<evidence type="ECO:0000256" key="10">
    <source>
        <dbReference type="ARBA" id="ARBA00023012"/>
    </source>
</evidence>
<dbReference type="CDD" id="cd00075">
    <property type="entry name" value="HATPase"/>
    <property type="match status" value="1"/>
</dbReference>
<evidence type="ECO:0000256" key="3">
    <source>
        <dbReference type="ARBA" id="ARBA00012438"/>
    </source>
</evidence>
<dbReference type="InterPro" id="IPR011123">
    <property type="entry name" value="Y_Y_Y"/>
</dbReference>
<dbReference type="GO" id="GO:0005886">
    <property type="term" value="C:plasma membrane"/>
    <property type="evidence" value="ECO:0007669"/>
    <property type="project" value="UniProtKB-SubCell"/>
</dbReference>
<dbReference type="eggNOG" id="COG2205">
    <property type="taxonomic scope" value="Bacteria"/>
</dbReference>
<dbReference type="Gene3D" id="1.10.287.130">
    <property type="match status" value="1"/>
</dbReference>
<dbReference type="InterPro" id="IPR003594">
    <property type="entry name" value="HATPase_dom"/>
</dbReference>
<keyword evidence="12" id="KW-1133">Transmembrane helix</keyword>
<feature type="domain" description="Histidine kinase" evidence="13">
    <location>
        <begin position="853"/>
        <end position="1074"/>
    </location>
</feature>
<keyword evidence="11 12" id="KW-0472">Membrane</keyword>
<feature type="transmembrane region" description="Helical" evidence="12">
    <location>
        <begin position="12"/>
        <end position="29"/>
    </location>
</feature>
<dbReference type="Pfam" id="PF02518">
    <property type="entry name" value="HATPase_c"/>
    <property type="match status" value="1"/>
</dbReference>
<evidence type="ECO:0000259" key="13">
    <source>
        <dbReference type="PROSITE" id="PS50109"/>
    </source>
</evidence>
<keyword evidence="7" id="KW-0547">Nucleotide-binding</keyword>
<dbReference type="GO" id="GO:0000155">
    <property type="term" value="F:phosphorelay sensor kinase activity"/>
    <property type="evidence" value="ECO:0007669"/>
    <property type="project" value="InterPro"/>
</dbReference>
<evidence type="ECO:0000256" key="7">
    <source>
        <dbReference type="ARBA" id="ARBA00022741"/>
    </source>
</evidence>
<dbReference type="EC" id="2.7.13.3" evidence="3"/>
<comment type="catalytic activity">
    <reaction evidence="1">
        <text>ATP + protein L-histidine = ADP + protein N-phospho-L-histidine.</text>
        <dbReference type="EC" id="2.7.13.3"/>
    </reaction>
</comment>
<dbReference type="Proteomes" id="UP000010420">
    <property type="component" value="Unassembled WGS sequence"/>
</dbReference>
<dbReference type="Gene3D" id="2.130.10.10">
    <property type="entry name" value="YVTN repeat-like/Quinoprotein amine dehydrogenase"/>
    <property type="match status" value="3"/>
</dbReference>
<keyword evidence="10" id="KW-0902">Two-component regulatory system</keyword>
<dbReference type="eggNOG" id="COG3292">
    <property type="taxonomic scope" value="Bacteria"/>
</dbReference>
<evidence type="ECO:0000256" key="8">
    <source>
        <dbReference type="ARBA" id="ARBA00022777"/>
    </source>
</evidence>
<keyword evidence="6" id="KW-0808">Transferase</keyword>
<dbReference type="PANTHER" id="PTHR43547">
    <property type="entry name" value="TWO-COMPONENT HISTIDINE KINASE"/>
    <property type="match status" value="1"/>
</dbReference>
<dbReference type="AlphaFoldDB" id="L1QL92"/>
<dbReference type="STRING" id="545697.HMPREF0216_00596"/>
<protein>
    <recommendedName>
        <fullName evidence="3">histidine kinase</fullName>
        <ecNumber evidence="3">2.7.13.3</ecNumber>
    </recommendedName>
</protein>
<dbReference type="SMART" id="SM00388">
    <property type="entry name" value="HisKA"/>
    <property type="match status" value="1"/>
</dbReference>
<dbReference type="InterPro" id="IPR005467">
    <property type="entry name" value="His_kinase_dom"/>
</dbReference>
<dbReference type="EMBL" id="AMEZ01000019">
    <property type="protein sequence ID" value="EKY28748.1"/>
    <property type="molecule type" value="Genomic_DNA"/>
</dbReference>
<dbReference type="PROSITE" id="PS51257">
    <property type="entry name" value="PROKAR_LIPOPROTEIN"/>
    <property type="match status" value="1"/>
</dbReference>
<dbReference type="RefSeq" id="WP_005210844.1">
    <property type="nucleotide sequence ID" value="NZ_KB291613.1"/>
</dbReference>
<evidence type="ECO:0000256" key="5">
    <source>
        <dbReference type="ARBA" id="ARBA00022553"/>
    </source>
</evidence>
<dbReference type="SUPFAM" id="SSF47384">
    <property type="entry name" value="Homodimeric domain of signal transducing histidine kinase"/>
    <property type="match status" value="1"/>
</dbReference>
<dbReference type="GO" id="GO:0005524">
    <property type="term" value="F:ATP binding"/>
    <property type="evidence" value="ECO:0007669"/>
    <property type="project" value="UniProtKB-KW"/>
</dbReference>
<evidence type="ECO:0000256" key="9">
    <source>
        <dbReference type="ARBA" id="ARBA00022840"/>
    </source>
</evidence>
<keyword evidence="9" id="KW-0067">ATP-binding</keyword>
<dbReference type="Gene3D" id="2.60.40.10">
    <property type="entry name" value="Immunoglobulins"/>
    <property type="match status" value="1"/>
</dbReference>
<evidence type="ECO:0000256" key="11">
    <source>
        <dbReference type="ARBA" id="ARBA00023136"/>
    </source>
</evidence>
<dbReference type="InterPro" id="IPR011110">
    <property type="entry name" value="Reg_prop"/>
</dbReference>
<gene>
    <name evidence="14" type="ORF">HMPREF0216_00596</name>
</gene>
<sequence>MRLKFESNMKKIIRVTILVIAIVSCIYYKRIYAMENNNINFQNINIEDGLSQSLAEYIYQDSFGYMWIGTNDGLNRYNGNEFKVYKNIKNDKNSISNNSISSIVEDNYKNLWVGTDDGLNKINLITGEITRYLNSDEDKASSNNVVDELLIDHKGRLWVGTIEGINLYDSENDKFDKVLEPYIKDRGVQGITEDYRNRIWISTREGLFMYDENADEVKSFFYDEKDENSISENNIFSVYSSGNKVWLGTKNSGLNVINLEDYSIKKYEHDSNDKNSIPSNLIRYILKDSEGKLWLATDQGLAYFNEESEKFYTYKSDTNKYSITDDNIVSLFEDRLGTIWVGTFNGISRFSNNNKFTIYRNNPFNENSISNSSVCGIYEDNEGHIWVGTFNSGINRIDEKNDIITRYYNDTNNKNSLSSNRIKDIIGIDNEIWIATDNGLNKYDKNTDKFTVYKTSSDENSIVNNEIRTLFIDKNGILWIGTRGGLCTFDRKGTFTSYNSLFEENNIYQKTFSDIHEDSKGIMWFALGNDGGLVKYNPETGEMINYLADEEDVNAISSNTVRAISEDSKGNIWLGTQNGLNKLDVNTGKFKSYTYTDGLSNDYIYGVIVDSDDNIWCSTNYGVSMYDQDDDKFIRYYEEDGLATNEFNGFSYHMGKDGDIYFGGVNGLTKFNPENMENKVAASNVIIDTIKTSGGVEIKEKDNIVLNYDSRELYVKFFIPEYKNINQMQYAYKLEGMDSEWTFAGNENYARYASLSSGKYKMLIVGRNYNGAWSDISEINIKVKNYPWKTPLAYTIYITIILLIIYIVYNQVKILDALVIQRTQELEEKLEENKKLYQKLIEAEKYKNNYFVNLSHELRTPLNVILSVQQLISSLNKSRKNITYEKMEDYMETLKGNSKRLLNLINNIIDTSKIDSGAYRLDKEDVDIVELVEDVTLSMVNLAEVKGLELVIDPEIEEKIISCDKLDIERCIINLIGNAIKFTEPGGNITVSIVELENSIKISVKDTGIGIEEKYCEGIFDRFGQVYNEVSEELGGSGLGLTLTKNLINLHNGEISVISEKNKGSEFIIILPIS</sequence>
<evidence type="ECO:0000256" key="12">
    <source>
        <dbReference type="SAM" id="Phobius"/>
    </source>
</evidence>
<keyword evidence="15" id="KW-1185">Reference proteome</keyword>
<organism evidence="14 15">
    <name type="scientific">Clostridium celatum DSM 1785</name>
    <dbReference type="NCBI Taxonomy" id="545697"/>
    <lineage>
        <taxon>Bacteria</taxon>
        <taxon>Bacillati</taxon>
        <taxon>Bacillota</taxon>
        <taxon>Clostridia</taxon>
        <taxon>Eubacteriales</taxon>
        <taxon>Clostridiaceae</taxon>
        <taxon>Clostridium</taxon>
    </lineage>
</organism>
<accession>L1QL92</accession>
<dbReference type="FunFam" id="3.30.565.10:FF:000023">
    <property type="entry name" value="PAS domain-containing sensor histidine kinase"/>
    <property type="match status" value="1"/>
</dbReference>
<dbReference type="InterPro" id="IPR036890">
    <property type="entry name" value="HATPase_C_sf"/>
</dbReference>
<dbReference type="Pfam" id="PF00512">
    <property type="entry name" value="HisKA"/>
    <property type="match status" value="1"/>
</dbReference>
<evidence type="ECO:0000313" key="14">
    <source>
        <dbReference type="EMBL" id="EKY28748.1"/>
    </source>
</evidence>
<dbReference type="Pfam" id="PF07494">
    <property type="entry name" value="Reg_prop"/>
    <property type="match status" value="7"/>
</dbReference>
<evidence type="ECO:0000256" key="6">
    <source>
        <dbReference type="ARBA" id="ARBA00022679"/>
    </source>
</evidence>
<dbReference type="PROSITE" id="PS50109">
    <property type="entry name" value="HIS_KIN"/>
    <property type="match status" value="1"/>
</dbReference>
<feature type="transmembrane region" description="Helical" evidence="12">
    <location>
        <begin position="792"/>
        <end position="809"/>
    </location>
</feature>
<dbReference type="HOGENOM" id="CLU_000445_28_2_9"/>
<dbReference type="InterPro" id="IPR004358">
    <property type="entry name" value="Sig_transdc_His_kin-like_C"/>
</dbReference>
<dbReference type="PATRIC" id="fig|545697.3.peg.591"/>
<dbReference type="SMART" id="SM00387">
    <property type="entry name" value="HATPase_c"/>
    <property type="match status" value="1"/>
</dbReference>
<dbReference type="PRINTS" id="PR00344">
    <property type="entry name" value="BCTRLSENSOR"/>
</dbReference>
<keyword evidence="4" id="KW-1003">Cell membrane</keyword>
<keyword evidence="8 14" id="KW-0418">Kinase</keyword>
<dbReference type="InterPro" id="IPR036097">
    <property type="entry name" value="HisK_dim/P_sf"/>
</dbReference>
<evidence type="ECO:0000256" key="4">
    <source>
        <dbReference type="ARBA" id="ARBA00022475"/>
    </source>
</evidence>
<keyword evidence="5" id="KW-0597">Phosphoprotein</keyword>
<comment type="subcellular location">
    <subcellularLocation>
        <location evidence="2">Cell membrane</location>
    </subcellularLocation>
</comment>
<name>L1QL92_9CLOT</name>
<dbReference type="InterPro" id="IPR003661">
    <property type="entry name" value="HisK_dim/P_dom"/>
</dbReference>
<dbReference type="SUPFAM" id="SSF55874">
    <property type="entry name" value="ATPase domain of HSP90 chaperone/DNA topoisomerase II/histidine kinase"/>
    <property type="match status" value="1"/>
</dbReference>